<dbReference type="EMBL" id="JBHUCX010000020">
    <property type="protein sequence ID" value="MFD1674662.1"/>
    <property type="molecule type" value="Genomic_DNA"/>
</dbReference>
<keyword evidence="4" id="KW-1185">Reference proteome</keyword>
<dbReference type="PANTHER" id="PTHR47618:SF1">
    <property type="entry name" value="BIFUNCTIONAL OLIGORIBONUCLEASE AND PAP PHOSPHATASE NRNA"/>
    <property type="match status" value="1"/>
</dbReference>
<name>A0ABW4JHX0_9BACL</name>
<dbReference type="SUPFAM" id="SSF64182">
    <property type="entry name" value="DHH phosphoesterases"/>
    <property type="match status" value="1"/>
</dbReference>
<gene>
    <name evidence="3" type="ORF">ACFSB2_08110</name>
</gene>
<protein>
    <submittedName>
        <fullName evidence="3">Bifunctional oligoribonuclease/PAP phosphatase NrnA</fullName>
        <ecNumber evidence="3">3.1.3.7</ecNumber>
    </submittedName>
</protein>
<organism evidence="3 4">
    <name type="scientific">Alicyclobacillus fodiniaquatilis</name>
    <dbReference type="NCBI Taxonomy" id="1661150"/>
    <lineage>
        <taxon>Bacteria</taxon>
        <taxon>Bacillati</taxon>
        <taxon>Bacillota</taxon>
        <taxon>Bacilli</taxon>
        <taxon>Bacillales</taxon>
        <taxon>Alicyclobacillaceae</taxon>
        <taxon>Alicyclobacillus</taxon>
    </lineage>
</organism>
<dbReference type="InterPro" id="IPR003156">
    <property type="entry name" value="DHHA1_dom"/>
</dbReference>
<reference evidence="4" key="1">
    <citation type="journal article" date="2019" name="Int. J. Syst. Evol. Microbiol.">
        <title>The Global Catalogue of Microorganisms (GCM) 10K type strain sequencing project: providing services to taxonomists for standard genome sequencing and annotation.</title>
        <authorList>
            <consortium name="The Broad Institute Genomics Platform"/>
            <consortium name="The Broad Institute Genome Sequencing Center for Infectious Disease"/>
            <person name="Wu L."/>
            <person name="Ma J."/>
        </authorList>
    </citation>
    <scope>NUCLEOTIDE SEQUENCE [LARGE SCALE GENOMIC DNA]</scope>
    <source>
        <strain evidence="4">CGMCC 1.12286</strain>
    </source>
</reference>
<dbReference type="Gene3D" id="3.90.1640.10">
    <property type="entry name" value="inorganic pyrophosphatase (n-terminal core)"/>
    <property type="match status" value="1"/>
</dbReference>
<proteinExistence type="predicted"/>
<dbReference type="Pfam" id="PF02272">
    <property type="entry name" value="DHHA1"/>
    <property type="match status" value="1"/>
</dbReference>
<dbReference type="Proteomes" id="UP001597079">
    <property type="component" value="Unassembled WGS sequence"/>
</dbReference>
<dbReference type="PANTHER" id="PTHR47618">
    <property type="entry name" value="BIFUNCTIONAL OLIGORIBONUCLEASE AND PAP PHOSPHATASE NRNA"/>
    <property type="match status" value="1"/>
</dbReference>
<accession>A0ABW4JHX0</accession>
<dbReference type="Pfam" id="PF01368">
    <property type="entry name" value="DHH"/>
    <property type="match status" value="1"/>
</dbReference>
<dbReference type="EC" id="3.1.3.7" evidence="3"/>
<feature type="domain" description="DHHA1" evidence="2">
    <location>
        <begin position="244"/>
        <end position="331"/>
    </location>
</feature>
<dbReference type="RefSeq" id="WP_377942519.1">
    <property type="nucleotide sequence ID" value="NZ_JBHUCX010000020.1"/>
</dbReference>
<evidence type="ECO:0000313" key="4">
    <source>
        <dbReference type="Proteomes" id="UP001597079"/>
    </source>
</evidence>
<dbReference type="InterPro" id="IPR051319">
    <property type="entry name" value="Oligoribo/pAp-PDE_c-di-AMP_PDE"/>
</dbReference>
<evidence type="ECO:0000259" key="1">
    <source>
        <dbReference type="Pfam" id="PF01368"/>
    </source>
</evidence>
<sequence length="335" mass="36263">MDSWQPAPRDMAAVKRVANALQAASSWLIVTHERPDGDALGSAFAMAHILEALGKSWTFLVAEELPSRFHFLPWRTRARQITSADAGCFSHIVAVDCADERRFAQVSAAFAEGAQVVNIDHHQTNPRYGFATYVDPEAAATCELIYHIAQQFQVPMHTDLAVCLYTGILTDTGGFCYPSTTSSVHQIAAQLIACGVRPYDVAEATLESRSRAQMTLLQMALKNLSISADGRYAFIFVDRQMLSAAGANEDDVEGLVEFARSVDTVEIGVLLRERVDGTVKASLRSKRHVDVAQIAALFDGGGHARAAGCELSGPMAAARSRVEVAVKAALEAVRR</sequence>
<dbReference type="InterPro" id="IPR001667">
    <property type="entry name" value="DDH_dom"/>
</dbReference>
<evidence type="ECO:0000313" key="3">
    <source>
        <dbReference type="EMBL" id="MFD1674662.1"/>
    </source>
</evidence>
<evidence type="ECO:0000259" key="2">
    <source>
        <dbReference type="Pfam" id="PF02272"/>
    </source>
</evidence>
<dbReference type="Gene3D" id="3.10.310.30">
    <property type="match status" value="1"/>
</dbReference>
<dbReference type="InterPro" id="IPR038763">
    <property type="entry name" value="DHH_sf"/>
</dbReference>
<dbReference type="GO" id="GO:0008441">
    <property type="term" value="F:3'(2'),5'-bisphosphate nucleotidase activity"/>
    <property type="evidence" value="ECO:0007669"/>
    <property type="project" value="UniProtKB-EC"/>
</dbReference>
<comment type="caution">
    <text evidence="3">The sequence shown here is derived from an EMBL/GenBank/DDBJ whole genome shotgun (WGS) entry which is preliminary data.</text>
</comment>
<feature type="domain" description="DDH" evidence="1">
    <location>
        <begin position="28"/>
        <end position="168"/>
    </location>
</feature>
<keyword evidence="3" id="KW-0378">Hydrolase</keyword>